<evidence type="ECO:0000313" key="7">
    <source>
        <dbReference type="EMBL" id="UQS81957.1"/>
    </source>
</evidence>
<comment type="similarity">
    <text evidence="2">Belongs to the CorA metal ion transporter (MIT) (TC 1.A.35) family.</text>
</comment>
<feature type="transmembrane region" description="Helical" evidence="6">
    <location>
        <begin position="247"/>
        <end position="267"/>
    </location>
</feature>
<gene>
    <name evidence="7" type="ORF">MOO45_07150</name>
</gene>
<dbReference type="RefSeq" id="WP_249514225.1">
    <property type="nucleotide sequence ID" value="NZ_CP093366.1"/>
</dbReference>
<dbReference type="InterPro" id="IPR002523">
    <property type="entry name" value="MgTranspt_CorA/ZnTranspt_ZntB"/>
</dbReference>
<dbReference type="CDD" id="cd12827">
    <property type="entry name" value="EcCorA_ZntB-like_u2"/>
    <property type="match status" value="1"/>
</dbReference>
<dbReference type="Gene3D" id="3.30.460.20">
    <property type="entry name" value="CorA soluble domain-like"/>
    <property type="match status" value="1"/>
</dbReference>
<proteinExistence type="inferred from homology"/>
<evidence type="ECO:0000256" key="4">
    <source>
        <dbReference type="ARBA" id="ARBA00022989"/>
    </source>
</evidence>
<organism evidence="7 8">
    <name type="scientific">Bombilactobacillus folatiphilus</name>
    <dbReference type="NCBI Taxonomy" id="2923362"/>
    <lineage>
        <taxon>Bacteria</taxon>
        <taxon>Bacillati</taxon>
        <taxon>Bacillota</taxon>
        <taxon>Bacilli</taxon>
        <taxon>Lactobacillales</taxon>
        <taxon>Lactobacillaceae</taxon>
        <taxon>Bombilactobacillus</taxon>
    </lineage>
</organism>
<dbReference type="Gene3D" id="1.20.58.340">
    <property type="entry name" value="Magnesium transport protein CorA, transmembrane region"/>
    <property type="match status" value="2"/>
</dbReference>
<dbReference type="SUPFAM" id="SSF144083">
    <property type="entry name" value="Magnesium transport protein CorA, transmembrane region"/>
    <property type="match status" value="1"/>
</dbReference>
<keyword evidence="4 6" id="KW-1133">Transmembrane helix</keyword>
<keyword evidence="5 6" id="KW-0472">Membrane</keyword>
<dbReference type="PANTHER" id="PTHR47891:SF1">
    <property type="entry name" value="CORA-MAGNESIUM AND COBALT TRANSPORTER"/>
    <property type="match status" value="1"/>
</dbReference>
<dbReference type="InterPro" id="IPR045863">
    <property type="entry name" value="CorA_TM1_TM2"/>
</dbReference>
<dbReference type="EMBL" id="CP093366">
    <property type="protein sequence ID" value="UQS81957.1"/>
    <property type="molecule type" value="Genomic_DNA"/>
</dbReference>
<dbReference type="InterPro" id="IPR047199">
    <property type="entry name" value="CorA-like"/>
</dbReference>
<protein>
    <submittedName>
        <fullName evidence="7">Magnesium transporter CorA family protein</fullName>
    </submittedName>
</protein>
<name>A0ABY4P8H3_9LACO</name>
<evidence type="ECO:0000313" key="8">
    <source>
        <dbReference type="Proteomes" id="UP000831495"/>
    </source>
</evidence>
<feature type="transmembrane region" description="Helical" evidence="6">
    <location>
        <begin position="279"/>
        <end position="298"/>
    </location>
</feature>
<sequence>MIQTTVLTDNLNLVATKHLDADDLQELQNTYQIKPDIIKYVTDLDENPNYDYDPLSHTQLLIIQIPNLLKAKDLQYDTQPIGLLLFQDNLFTFNQSNSLFFEQLIQQVATNKPQLEPQQLILNIILKLMDSFVPIIHKFTQKRNQLAQALRQKIKNTDLISLSFLQQSLSLFYSGIALDVSVIKHLPQTQFVKHIAATKTINAALIDALVEGQQVQQMVETELGVVEQISNTFNVIANNNLNSTMKLLTVWSLTLTIPTVITGFYGMNVDLPFSKMHSAWLIIILIIVLSSIWLLLLLKHHKKL</sequence>
<evidence type="ECO:0000256" key="3">
    <source>
        <dbReference type="ARBA" id="ARBA00022692"/>
    </source>
</evidence>
<evidence type="ECO:0000256" key="2">
    <source>
        <dbReference type="ARBA" id="ARBA00009765"/>
    </source>
</evidence>
<dbReference type="InterPro" id="IPR045861">
    <property type="entry name" value="CorA_cytoplasmic_dom"/>
</dbReference>
<dbReference type="PANTHER" id="PTHR47891">
    <property type="entry name" value="TRANSPORTER-RELATED"/>
    <property type="match status" value="1"/>
</dbReference>
<keyword evidence="3 6" id="KW-0812">Transmembrane</keyword>
<evidence type="ECO:0000256" key="1">
    <source>
        <dbReference type="ARBA" id="ARBA00004141"/>
    </source>
</evidence>
<dbReference type="Proteomes" id="UP000831495">
    <property type="component" value="Chromosome"/>
</dbReference>
<dbReference type="SUPFAM" id="SSF143865">
    <property type="entry name" value="CorA soluble domain-like"/>
    <property type="match status" value="1"/>
</dbReference>
<evidence type="ECO:0000256" key="5">
    <source>
        <dbReference type="ARBA" id="ARBA00023136"/>
    </source>
</evidence>
<evidence type="ECO:0000256" key="6">
    <source>
        <dbReference type="SAM" id="Phobius"/>
    </source>
</evidence>
<reference evidence="7" key="1">
    <citation type="journal article" date="2022" name="Int. J. Syst. Evol. Microbiol.">
        <title>Apilactobacillus apisilvae sp. nov., Nicolia spurrieriana gen. nov. sp. nov., Bombilactobacillus folatiphilus sp. nov. and Bombilactobacillus thymidiniphilus sp. nov., four new lactic acid bacterial isolates from stingless bees Tetragonula carbonaria and Austroplebeia australis.</title>
        <authorList>
            <person name="Oliphant S.A."/>
            <person name="Watson-Haigh N.S."/>
            <person name="Sumby K.M."/>
            <person name="Gardner J."/>
            <person name="Groom S."/>
            <person name="Jiranek V."/>
        </authorList>
    </citation>
    <scope>NUCLEOTIDE SEQUENCE</scope>
    <source>
        <strain evidence="7">SG4_D2</strain>
    </source>
</reference>
<comment type="subcellular location">
    <subcellularLocation>
        <location evidence="1">Membrane</location>
        <topology evidence="1">Multi-pass membrane protein</topology>
    </subcellularLocation>
</comment>
<keyword evidence="8" id="KW-1185">Reference proteome</keyword>
<accession>A0ABY4P8H3</accession>
<dbReference type="Pfam" id="PF01544">
    <property type="entry name" value="CorA"/>
    <property type="match status" value="1"/>
</dbReference>